<name>A0ABD3PWJ8_9STRA</name>
<keyword evidence="3" id="KW-1133">Transmembrane helix</keyword>
<evidence type="ECO:0000256" key="3">
    <source>
        <dbReference type="SAM" id="Phobius"/>
    </source>
</evidence>
<feature type="transmembrane region" description="Helical" evidence="3">
    <location>
        <begin position="135"/>
        <end position="159"/>
    </location>
</feature>
<keyword evidence="1" id="KW-0456">Lyase</keyword>
<dbReference type="GO" id="GO:0016829">
    <property type="term" value="F:lyase activity"/>
    <property type="evidence" value="ECO:0007669"/>
    <property type="project" value="UniProtKB-KW"/>
</dbReference>
<keyword evidence="5" id="KW-1185">Reference proteome</keyword>
<feature type="compositionally biased region" description="Polar residues" evidence="2">
    <location>
        <begin position="32"/>
        <end position="63"/>
    </location>
</feature>
<dbReference type="Proteomes" id="UP001530400">
    <property type="component" value="Unassembled WGS sequence"/>
</dbReference>
<gene>
    <name evidence="4" type="ORF">ACHAWO_011224</name>
</gene>
<dbReference type="PANTHER" id="PTHR43715:SF1">
    <property type="entry name" value="GDP-MANNOSE 4,6 DEHYDRATASE"/>
    <property type="match status" value="1"/>
</dbReference>
<comment type="caution">
    <text evidence="4">The sequence shown here is derived from an EMBL/GenBank/DDBJ whole genome shotgun (WGS) entry which is preliminary data.</text>
</comment>
<evidence type="ECO:0000313" key="5">
    <source>
        <dbReference type="Proteomes" id="UP001530400"/>
    </source>
</evidence>
<dbReference type="Gene3D" id="3.40.50.720">
    <property type="entry name" value="NAD(P)-binding Rossmann-like Domain"/>
    <property type="match status" value="1"/>
</dbReference>
<proteinExistence type="predicted"/>
<organism evidence="4 5">
    <name type="scientific">Cyclotella atomus</name>
    <dbReference type="NCBI Taxonomy" id="382360"/>
    <lineage>
        <taxon>Eukaryota</taxon>
        <taxon>Sar</taxon>
        <taxon>Stramenopiles</taxon>
        <taxon>Ochrophyta</taxon>
        <taxon>Bacillariophyta</taxon>
        <taxon>Coscinodiscophyceae</taxon>
        <taxon>Thalassiosirophycidae</taxon>
        <taxon>Stephanodiscales</taxon>
        <taxon>Stephanodiscaceae</taxon>
        <taxon>Cyclotella</taxon>
    </lineage>
</organism>
<dbReference type="EMBL" id="JALLPJ020000442">
    <property type="protein sequence ID" value="KAL3791969.1"/>
    <property type="molecule type" value="Genomic_DNA"/>
</dbReference>
<feature type="compositionally biased region" description="Basic residues" evidence="2">
    <location>
        <begin position="72"/>
        <end position="81"/>
    </location>
</feature>
<accession>A0ABD3PWJ8</accession>
<keyword evidence="3" id="KW-0812">Transmembrane</keyword>
<feature type="region of interest" description="Disordered" evidence="2">
    <location>
        <begin position="208"/>
        <end position="234"/>
    </location>
</feature>
<feature type="region of interest" description="Disordered" evidence="2">
    <location>
        <begin position="698"/>
        <end position="735"/>
    </location>
</feature>
<feature type="region of interest" description="Disordered" evidence="2">
    <location>
        <begin position="1440"/>
        <end position="1471"/>
    </location>
</feature>
<dbReference type="InterPro" id="IPR036291">
    <property type="entry name" value="NAD(P)-bd_dom_sf"/>
</dbReference>
<feature type="compositionally biased region" description="Low complexity" evidence="2">
    <location>
        <begin position="88"/>
        <end position="97"/>
    </location>
</feature>
<evidence type="ECO:0000313" key="4">
    <source>
        <dbReference type="EMBL" id="KAL3791969.1"/>
    </source>
</evidence>
<dbReference type="PANTHER" id="PTHR43715">
    <property type="entry name" value="GDP-MANNOSE 4,6-DEHYDRATASE"/>
    <property type="match status" value="1"/>
</dbReference>
<protein>
    <submittedName>
        <fullName evidence="4">Uncharacterized protein</fullName>
    </submittedName>
</protein>
<evidence type="ECO:0000256" key="1">
    <source>
        <dbReference type="ARBA" id="ARBA00023239"/>
    </source>
</evidence>
<sequence>MDDHNQCDTTPSRLRNQKRKSSPRSIDHGSSDYLQNNTKANGDSSGSGSFSTINLTHSNSSLRADSPNEGLHHRHPHKLHESHKQHDSNINSSNNNNGGLFRRPAMPTVFHHPSNSKLSSSKVVKQSTRSIKGWILQYFIPLVILGFIMASCFYGHYYYMQKYNVDKSRRDEERHQEERWREMLKDANVLSDGGLVSSLDALNSNIGSDSKSRKKFGSKGSGGTSGNSRRGRRKSIVSSTFLRRVLDSYNRQSGSSKRHTKRSNFVSFGFDPKQTVSYEQPTTEQTAHQKTEHWYTSQLQTHAQIANRQIEARRKRTSGGLSSSSSNVNHITNNVDLESIGAIKTNSGLLPLWYELNHLTKDTMQSLHRRWKRNDETTIRQAATKNPDEFAKDFNLCGIHAQTAAQIYPQNYYPSDSTTNFNSHHSPLGPSSRVLITGILSPLGMHLAIALSRQCNITSFLGIDTQMPNDPLSRLEQQDRLAVLMEELVNLKSLQVPFLGVQTKQRGKRTYRQEGEAKAREEALIRLYLHGNLDEEYTNLPKEYMKPYTMYGIPNSPGIHPEGHGALEILLEYRPTHVVHLAGTQSESFTSAKDVQDYDAGQDENDSLLKESISTKPHLYELRMRSTGMEQLLSAIVAQGMLPPRYGRDYGEDHSEEEEEVKKLSRDDLFKMKRPHFVYASSHDAGYFGDLASRVNHKGDSDEGSEEFSNVNDGEEQRKEDLATSPSTLQAPPRGLNGVSGLIDEVLASTYYALYGVSSVGLRFDAVYGPRGFGVPSTSVPIYNVHRIRRGGVSSDVDLAETAVRRLYRNWVKVVKEKEGKEEGDTDIDTSLIEEAGWSHAAHDPRDFVFVEDAVGAIIAAMQYRAVGDSPSTFNIGSGDMSTLSSLSSDIEEVSSEDGASVGRKHALAKSVLDVELSSAARSASHDSKEYLQWSSTTDLQDGAAKTLAWHLDRALPFFPPSPDGSLPLDGEDILSRRGITSCVQHVDRTCLRESPAIPCSSECSTKTCVPSVFDSIIELSREVTEDCEAVLYTTSLGYDAHKLHLQTQYSDGQEQKKQNEAPLCTIAFVPTESRLVQSVIAKVPPDSLKNMNLELSEDSDYETKLKKLNGHLVHQGWLLIFVDGATEPMSAEDIFMPKLSPRRLFHPSVRRAMFVDENFSSTPMPEDALFLASEMSRGKIKKRTVMGPNEHGKKIKYKLPEEPPRTAVMMVAPMRNLPKNDVQSLPLREITKNLLKEVGSNEDDPEPKEVRVQREFYEKARSLINSFDLRSLDEIAQHKIQIKDFIRSRWVLHDLKEEEGHQLRCQWYREHVRWNTHLDQLSFAYVMAKRELTRKVITEQPLKTEVEKKTLLQMVIDAKSDAKEWHPIFSGEGTTLPIHHSQIAPEAIPQNLQDQYVITEDAPESAVDDGSNAFYVRIMSDERMVEARKAWSKARQLSLQQSKGLNLSPNLSPEEKQKIAEAVKREKDKH</sequence>
<dbReference type="InterPro" id="IPR006368">
    <property type="entry name" value="GDP_Man_deHydtase"/>
</dbReference>
<feature type="compositionally biased region" description="Basic and acidic residues" evidence="2">
    <location>
        <begin position="1454"/>
        <end position="1471"/>
    </location>
</feature>
<dbReference type="SUPFAM" id="SSF51735">
    <property type="entry name" value="NAD(P)-binding Rossmann-fold domains"/>
    <property type="match status" value="1"/>
</dbReference>
<reference evidence="4 5" key="1">
    <citation type="submission" date="2024-10" db="EMBL/GenBank/DDBJ databases">
        <title>Updated reference genomes for cyclostephanoid diatoms.</title>
        <authorList>
            <person name="Roberts W.R."/>
            <person name="Alverson A.J."/>
        </authorList>
    </citation>
    <scope>NUCLEOTIDE SEQUENCE [LARGE SCALE GENOMIC DNA]</scope>
    <source>
        <strain evidence="4 5">AJA010-31</strain>
    </source>
</reference>
<keyword evidence="3" id="KW-0472">Membrane</keyword>
<evidence type="ECO:0000256" key="2">
    <source>
        <dbReference type="SAM" id="MobiDB-lite"/>
    </source>
</evidence>
<feature type="compositionally biased region" description="Polar residues" evidence="2">
    <location>
        <begin position="1440"/>
        <end position="1452"/>
    </location>
</feature>
<feature type="region of interest" description="Disordered" evidence="2">
    <location>
        <begin position="1"/>
        <end position="121"/>
    </location>
</feature>